<name>A0ABW9QPW1_9ACTN</name>
<sequence>MRAHAGARSPGWRVAGCGRSPTTTRRPRGVVDADAGRVRLATVGTDLGPPDPPVELDG</sequence>
<accession>A0ABW9QPW1</accession>
<keyword evidence="3" id="KW-1185">Reference proteome</keyword>
<feature type="region of interest" description="Disordered" evidence="1">
    <location>
        <begin position="1"/>
        <end position="28"/>
    </location>
</feature>
<reference evidence="2 3" key="1">
    <citation type="submission" date="2019-11" db="EMBL/GenBank/DDBJ databases">
        <title>Acidiferrimicrobium australis gen. nov., sp. nov., an acidophilic and obligately heterotrophic, member of the Actinobacteria that catalyses dissimilatory oxido- reduction of iron isolated from metal-rich acidic water in Chile.</title>
        <authorList>
            <person name="Gonzalez D."/>
            <person name="Huber K."/>
            <person name="Hedrich S."/>
            <person name="Rojas-Villalobos C."/>
            <person name="Quatrini R."/>
            <person name="Dinamarca M.A."/>
            <person name="Schwarz A."/>
            <person name="Canales C."/>
            <person name="Nancucheo I."/>
        </authorList>
    </citation>
    <scope>NUCLEOTIDE SEQUENCE [LARGE SCALE GENOMIC DNA]</scope>
    <source>
        <strain evidence="2 3">USS-CCA1</strain>
    </source>
</reference>
<comment type="caution">
    <text evidence="2">The sequence shown here is derived from an EMBL/GenBank/DDBJ whole genome shotgun (WGS) entry which is preliminary data.</text>
</comment>
<organism evidence="2 3">
    <name type="scientific">Acidiferrimicrobium australe</name>
    <dbReference type="NCBI Taxonomy" id="2664430"/>
    <lineage>
        <taxon>Bacteria</taxon>
        <taxon>Bacillati</taxon>
        <taxon>Actinomycetota</taxon>
        <taxon>Acidimicrobiia</taxon>
        <taxon>Acidimicrobiales</taxon>
        <taxon>Acidimicrobiaceae</taxon>
        <taxon>Acidiferrimicrobium</taxon>
    </lineage>
</organism>
<evidence type="ECO:0000313" key="3">
    <source>
        <dbReference type="Proteomes" id="UP000437736"/>
    </source>
</evidence>
<dbReference type="EMBL" id="WJHE01000081">
    <property type="protein sequence ID" value="MST31491.1"/>
    <property type="molecule type" value="Genomic_DNA"/>
</dbReference>
<dbReference type="Proteomes" id="UP000437736">
    <property type="component" value="Unassembled WGS sequence"/>
</dbReference>
<evidence type="ECO:0000256" key="1">
    <source>
        <dbReference type="SAM" id="MobiDB-lite"/>
    </source>
</evidence>
<proteinExistence type="predicted"/>
<gene>
    <name evidence="2" type="ORF">GHK86_01925</name>
</gene>
<protein>
    <submittedName>
        <fullName evidence="2">Uncharacterized protein</fullName>
    </submittedName>
</protein>
<evidence type="ECO:0000313" key="2">
    <source>
        <dbReference type="EMBL" id="MST31491.1"/>
    </source>
</evidence>